<dbReference type="Proteomes" id="UP000254191">
    <property type="component" value="Unassembled WGS sequence"/>
</dbReference>
<name>A0A379FGX4_PROMI</name>
<dbReference type="EC" id="2.6.1.9" evidence="1"/>
<proteinExistence type="predicted"/>
<protein>
    <submittedName>
        <fullName evidence="1">Histidinol-phosphate aminotransferase</fullName>
        <ecNumber evidence="1">2.6.1.9</ecNumber>
    </submittedName>
</protein>
<dbReference type="AlphaFoldDB" id="A0A379FGX4"/>
<accession>A0A379FGX4</accession>
<dbReference type="GO" id="GO:0004400">
    <property type="term" value="F:histidinol-phosphate transaminase activity"/>
    <property type="evidence" value="ECO:0007669"/>
    <property type="project" value="UniProtKB-EC"/>
</dbReference>
<dbReference type="SUPFAM" id="SSF53383">
    <property type="entry name" value="PLP-dependent transferases"/>
    <property type="match status" value="1"/>
</dbReference>
<evidence type="ECO:0000313" key="2">
    <source>
        <dbReference type="Proteomes" id="UP000254191"/>
    </source>
</evidence>
<gene>
    <name evidence="1" type="primary">hisC_1</name>
    <name evidence="1" type="ORF">NCTC11938_01193</name>
</gene>
<reference evidence="1 2" key="1">
    <citation type="submission" date="2018-06" db="EMBL/GenBank/DDBJ databases">
        <authorList>
            <consortium name="Pathogen Informatics"/>
            <person name="Doyle S."/>
        </authorList>
    </citation>
    <scope>NUCLEOTIDE SEQUENCE [LARGE SCALE GENOMIC DNA]</scope>
    <source>
        <strain evidence="1 2">NCTC11938</strain>
    </source>
</reference>
<dbReference type="InterPro" id="IPR015422">
    <property type="entry name" value="PyrdxlP-dep_Trfase_small"/>
</dbReference>
<dbReference type="Gene3D" id="3.90.1150.10">
    <property type="entry name" value="Aspartate Aminotransferase, domain 1"/>
    <property type="match status" value="1"/>
</dbReference>
<dbReference type="InterPro" id="IPR015424">
    <property type="entry name" value="PyrdxlP-dep_Trfase"/>
</dbReference>
<dbReference type="EMBL" id="UGTS01000004">
    <property type="protein sequence ID" value="SUC19281.1"/>
    <property type="molecule type" value="Genomic_DNA"/>
</dbReference>
<keyword evidence="1" id="KW-0808">Transferase</keyword>
<sequence length="86" mass="9775">MNTPFDITLLARKNVRQLTPYQSARRLGGNGSVWLNANEYPTAPDFTFNEKNLNRYPECQPVNVINRYAAYAGVQPEQVLVSRGCR</sequence>
<keyword evidence="1" id="KW-0032">Aminotransferase</keyword>
<evidence type="ECO:0000313" key="1">
    <source>
        <dbReference type="EMBL" id="SUC19281.1"/>
    </source>
</evidence>
<organism evidence="1 2">
    <name type="scientific">Proteus mirabilis</name>
    <dbReference type="NCBI Taxonomy" id="584"/>
    <lineage>
        <taxon>Bacteria</taxon>
        <taxon>Pseudomonadati</taxon>
        <taxon>Pseudomonadota</taxon>
        <taxon>Gammaproteobacteria</taxon>
        <taxon>Enterobacterales</taxon>
        <taxon>Morganellaceae</taxon>
        <taxon>Proteus</taxon>
    </lineage>
</organism>